<comment type="subunit">
    <text evidence="3">Homodimer.</text>
</comment>
<keyword evidence="2 3" id="KW-0413">Isomerase</keyword>
<evidence type="ECO:0000256" key="2">
    <source>
        <dbReference type="ARBA" id="ARBA00023235"/>
    </source>
</evidence>
<protein>
    <recommendedName>
        <fullName evidence="3">Ribose-5-phosphate isomerase A</fullName>
        <ecNumber evidence="3">5.3.1.6</ecNumber>
    </recommendedName>
    <alternativeName>
        <fullName evidence="3">Phosphoriboisomerase A</fullName>
        <shortName evidence="3">PRI</shortName>
    </alternativeName>
</protein>
<dbReference type="UniPathway" id="UPA00115">
    <property type="reaction ID" value="UER00412"/>
</dbReference>
<dbReference type="FunFam" id="3.40.50.1360:FF:000001">
    <property type="entry name" value="Ribose-5-phosphate isomerase A"/>
    <property type="match status" value="1"/>
</dbReference>
<dbReference type="Pfam" id="PF06026">
    <property type="entry name" value="Rib_5-P_isom_A"/>
    <property type="match status" value="1"/>
</dbReference>
<dbReference type="EC" id="5.3.1.6" evidence="3"/>
<organism evidence="4 5">
    <name type="scientific">Leisingera aquaemixtae</name>
    <dbReference type="NCBI Taxonomy" id="1396826"/>
    <lineage>
        <taxon>Bacteria</taxon>
        <taxon>Pseudomonadati</taxon>
        <taxon>Pseudomonadota</taxon>
        <taxon>Alphaproteobacteria</taxon>
        <taxon>Rhodobacterales</taxon>
        <taxon>Roseobacteraceae</taxon>
        <taxon>Leisingera</taxon>
    </lineage>
</organism>
<dbReference type="GO" id="GO:0006014">
    <property type="term" value="P:D-ribose metabolic process"/>
    <property type="evidence" value="ECO:0007669"/>
    <property type="project" value="TreeGrafter"/>
</dbReference>
<sequence length="262" mass="28246">MTGELSPIDKAKFVAAKRAAEMVEDGMRVGLGTGSTAAWLVRCLGEMVQKDGLKITAVPTSSRTAALARDVGINVVSLDEAKWLDMTIDGADEFDADLNLIKGGGGAHLQEKIVATASDQMVVIADASKSVETLGAFPLPVEVLRFGWQSSQALIEETLVSMDVMGRSTTLRMNGDVPFVTDEGNYILDLHLHRIGNARQLALVLNQIPGVIENGLFIDICDTVVIGYGDGRVEVRDINEGTVEKDKLEFVDTDNLFTDLHD</sequence>
<dbReference type="GO" id="GO:0005829">
    <property type="term" value="C:cytosol"/>
    <property type="evidence" value="ECO:0007669"/>
    <property type="project" value="TreeGrafter"/>
</dbReference>
<evidence type="ECO:0000313" key="5">
    <source>
        <dbReference type="Proteomes" id="UP000051326"/>
    </source>
</evidence>
<comment type="catalytic activity">
    <reaction evidence="1 3">
        <text>aldehydo-D-ribose 5-phosphate = D-ribulose 5-phosphate</text>
        <dbReference type="Rhea" id="RHEA:14657"/>
        <dbReference type="ChEBI" id="CHEBI:58121"/>
        <dbReference type="ChEBI" id="CHEBI:58273"/>
        <dbReference type="EC" id="5.3.1.6"/>
    </reaction>
</comment>
<comment type="similarity">
    <text evidence="3">Belongs to the ribose 5-phosphate isomerase family.</text>
</comment>
<comment type="pathway">
    <text evidence="3">Carbohydrate degradation; pentose phosphate pathway; D-ribose 5-phosphate from D-ribulose 5-phosphate (non-oxidative stage): step 1/1.</text>
</comment>
<reference evidence="4 5" key="1">
    <citation type="submission" date="2015-09" db="EMBL/GenBank/DDBJ databases">
        <authorList>
            <consortium name="Swine Surveillance"/>
        </authorList>
    </citation>
    <scope>NUCLEOTIDE SEQUENCE [LARGE SCALE GENOMIC DNA]</scope>
    <source>
        <strain evidence="4 5">CECT 8399</strain>
    </source>
</reference>
<dbReference type="Proteomes" id="UP000051326">
    <property type="component" value="Unassembled WGS sequence"/>
</dbReference>
<dbReference type="AlphaFoldDB" id="A0A0P1H8W1"/>
<evidence type="ECO:0000313" key="4">
    <source>
        <dbReference type="EMBL" id="CUH99763.1"/>
    </source>
</evidence>
<feature type="binding site" evidence="3">
    <location>
        <position position="129"/>
    </location>
    <ligand>
        <name>substrate</name>
    </ligand>
</feature>
<name>A0A0P1H8W1_9RHOB</name>
<dbReference type="PANTHER" id="PTHR11934:SF0">
    <property type="entry name" value="RIBOSE-5-PHOSPHATE ISOMERASE"/>
    <property type="match status" value="1"/>
</dbReference>
<feature type="binding site" evidence="3">
    <location>
        <begin position="89"/>
        <end position="92"/>
    </location>
    <ligand>
        <name>substrate</name>
    </ligand>
</feature>
<dbReference type="RefSeq" id="WP_027244357.1">
    <property type="nucleotide sequence ID" value="NZ_CYSR01000021.1"/>
</dbReference>
<proteinExistence type="inferred from homology"/>
<dbReference type="Gene3D" id="3.40.50.1360">
    <property type="match status" value="1"/>
</dbReference>
<feature type="binding site" evidence="3">
    <location>
        <begin position="33"/>
        <end position="36"/>
    </location>
    <ligand>
        <name>substrate</name>
    </ligand>
</feature>
<dbReference type="NCBIfam" id="TIGR00021">
    <property type="entry name" value="rpiA"/>
    <property type="match status" value="1"/>
</dbReference>
<dbReference type="InterPro" id="IPR020672">
    <property type="entry name" value="Ribose5P_isomerase_typA_subgr"/>
</dbReference>
<dbReference type="EMBL" id="CYSR01000021">
    <property type="protein sequence ID" value="CUH99763.1"/>
    <property type="molecule type" value="Genomic_DNA"/>
</dbReference>
<gene>
    <name evidence="3 4" type="primary">rpiA</name>
    <name evidence="4" type="ORF">PHA8399_01889</name>
</gene>
<evidence type="ECO:0000256" key="1">
    <source>
        <dbReference type="ARBA" id="ARBA00001713"/>
    </source>
</evidence>
<dbReference type="STRING" id="1396826.PHA8399_01889"/>
<feature type="active site" description="Proton acceptor" evidence="3">
    <location>
        <position position="111"/>
    </location>
</feature>
<dbReference type="PANTHER" id="PTHR11934">
    <property type="entry name" value="RIBOSE-5-PHOSPHATE ISOMERASE"/>
    <property type="match status" value="1"/>
</dbReference>
<dbReference type="HAMAP" id="MF_00170">
    <property type="entry name" value="Rib_5P_isom_A"/>
    <property type="match status" value="1"/>
</dbReference>
<dbReference type="InterPro" id="IPR037171">
    <property type="entry name" value="NagB/RpiA_transferase-like"/>
</dbReference>
<dbReference type="InterPro" id="IPR004788">
    <property type="entry name" value="Ribose5P_isomerase_type_A"/>
</dbReference>
<dbReference type="SUPFAM" id="SSF100950">
    <property type="entry name" value="NagB/RpiA/CoA transferase-like"/>
    <property type="match status" value="1"/>
</dbReference>
<dbReference type="SUPFAM" id="SSF75445">
    <property type="entry name" value="D-ribose-5-phosphate isomerase (RpiA), lid domain"/>
    <property type="match status" value="1"/>
</dbReference>
<evidence type="ECO:0000256" key="3">
    <source>
        <dbReference type="HAMAP-Rule" id="MF_00170"/>
    </source>
</evidence>
<dbReference type="Gene3D" id="3.30.70.260">
    <property type="match status" value="1"/>
</dbReference>
<dbReference type="NCBIfam" id="NF001924">
    <property type="entry name" value="PRK00702.1"/>
    <property type="match status" value="1"/>
</dbReference>
<comment type="function">
    <text evidence="3">Catalyzes the reversible conversion of ribose-5-phosphate to ribulose 5-phosphate.</text>
</comment>
<dbReference type="CDD" id="cd01398">
    <property type="entry name" value="RPI_A"/>
    <property type="match status" value="1"/>
</dbReference>
<dbReference type="GO" id="GO:0009052">
    <property type="term" value="P:pentose-phosphate shunt, non-oxidative branch"/>
    <property type="evidence" value="ECO:0007669"/>
    <property type="project" value="UniProtKB-UniRule"/>
</dbReference>
<dbReference type="GO" id="GO:0004751">
    <property type="term" value="F:ribose-5-phosphate isomerase activity"/>
    <property type="evidence" value="ECO:0007669"/>
    <property type="project" value="UniProtKB-UniRule"/>
</dbReference>
<accession>A0A0P1H8W1</accession>
<feature type="binding site" evidence="3">
    <location>
        <begin position="102"/>
        <end position="105"/>
    </location>
    <ligand>
        <name>substrate</name>
    </ligand>
</feature>